<dbReference type="InterPro" id="IPR050111">
    <property type="entry name" value="C-type_lectin/snaclec_domain"/>
</dbReference>
<dbReference type="OrthoDB" id="6093115at2759"/>
<organism evidence="4 5">
    <name type="scientific">Mytilus coruscus</name>
    <name type="common">Sea mussel</name>
    <dbReference type="NCBI Taxonomy" id="42192"/>
    <lineage>
        <taxon>Eukaryota</taxon>
        <taxon>Metazoa</taxon>
        <taxon>Spiralia</taxon>
        <taxon>Lophotrochozoa</taxon>
        <taxon>Mollusca</taxon>
        <taxon>Bivalvia</taxon>
        <taxon>Autobranchia</taxon>
        <taxon>Pteriomorphia</taxon>
        <taxon>Mytilida</taxon>
        <taxon>Mytiloidea</taxon>
        <taxon>Mytilidae</taxon>
        <taxon>Mytilinae</taxon>
        <taxon>Mytilus</taxon>
    </lineage>
</organism>
<evidence type="ECO:0000313" key="4">
    <source>
        <dbReference type="EMBL" id="CAC5391464.1"/>
    </source>
</evidence>
<accession>A0A6J8C8S0</accession>
<sequence>MSNNCYSTVDYAIVSDSLLSSVKYFKTNNSKNLLVDALIRENVKRDVIDLKLQTCKEDQCWVEEYTLKLTNILEDISTAACKTIIKPYKLKKKNTNKHGKYPNGKQSFVIALHKSGDPNDLNNYRDTVCSSNFSKTPQKRGSSGGTTTTMQTRSKRAKKDNKDENPVETEASVVICGGRPSPAPVPASNAISGNTISNMWIGAHDIGHEGTWRWIYDNTTVNYANWGLGEPSNRDRNENCAEMWEAASYRWNDRVCTSVLQYICEKQMPA</sequence>
<dbReference type="PROSITE" id="PS50041">
    <property type="entry name" value="C_TYPE_LECTIN_2"/>
    <property type="match status" value="1"/>
</dbReference>
<feature type="compositionally biased region" description="Low complexity" evidence="2">
    <location>
        <begin position="139"/>
        <end position="152"/>
    </location>
</feature>
<dbReference type="InterPro" id="IPR018378">
    <property type="entry name" value="C-type_lectin_CS"/>
</dbReference>
<dbReference type="InterPro" id="IPR001304">
    <property type="entry name" value="C-type_lectin-like"/>
</dbReference>
<dbReference type="EMBL" id="CACVKT020004764">
    <property type="protein sequence ID" value="CAC5391464.1"/>
    <property type="molecule type" value="Genomic_DNA"/>
</dbReference>
<dbReference type="InterPro" id="IPR016186">
    <property type="entry name" value="C-type_lectin-like/link_sf"/>
</dbReference>
<feature type="region of interest" description="Disordered" evidence="2">
    <location>
        <begin position="131"/>
        <end position="167"/>
    </location>
</feature>
<dbReference type="SUPFAM" id="SSF56436">
    <property type="entry name" value="C-type lectin-like"/>
    <property type="match status" value="1"/>
</dbReference>
<protein>
    <recommendedName>
        <fullName evidence="3">C-type lectin domain-containing protein</fullName>
    </recommendedName>
</protein>
<evidence type="ECO:0000259" key="3">
    <source>
        <dbReference type="PROSITE" id="PS50041"/>
    </source>
</evidence>
<reference evidence="4 5" key="1">
    <citation type="submission" date="2020-06" db="EMBL/GenBank/DDBJ databases">
        <authorList>
            <person name="Li R."/>
            <person name="Bekaert M."/>
        </authorList>
    </citation>
    <scope>NUCLEOTIDE SEQUENCE [LARGE SCALE GENOMIC DNA]</scope>
    <source>
        <strain evidence="5">wild</strain>
    </source>
</reference>
<evidence type="ECO:0000313" key="5">
    <source>
        <dbReference type="Proteomes" id="UP000507470"/>
    </source>
</evidence>
<keyword evidence="1" id="KW-1015">Disulfide bond</keyword>
<dbReference type="SMART" id="SM00034">
    <property type="entry name" value="CLECT"/>
    <property type="match status" value="1"/>
</dbReference>
<name>A0A6J8C8S0_MYTCO</name>
<dbReference type="Pfam" id="PF00059">
    <property type="entry name" value="Lectin_C"/>
    <property type="match status" value="1"/>
</dbReference>
<dbReference type="PROSITE" id="PS00615">
    <property type="entry name" value="C_TYPE_LECTIN_1"/>
    <property type="match status" value="1"/>
</dbReference>
<gene>
    <name evidence="4" type="ORF">MCOR_26474</name>
</gene>
<dbReference type="InterPro" id="IPR016187">
    <property type="entry name" value="CTDL_fold"/>
</dbReference>
<feature type="domain" description="C-type lectin" evidence="3">
    <location>
        <begin position="197"/>
        <end position="265"/>
    </location>
</feature>
<dbReference type="AlphaFoldDB" id="A0A6J8C8S0"/>
<dbReference type="Proteomes" id="UP000507470">
    <property type="component" value="Unassembled WGS sequence"/>
</dbReference>
<proteinExistence type="predicted"/>
<evidence type="ECO:0000256" key="1">
    <source>
        <dbReference type="ARBA" id="ARBA00023157"/>
    </source>
</evidence>
<dbReference type="PANTHER" id="PTHR22803">
    <property type="entry name" value="MANNOSE, PHOSPHOLIPASE, LECTIN RECEPTOR RELATED"/>
    <property type="match status" value="1"/>
</dbReference>
<dbReference type="Gene3D" id="3.10.100.10">
    <property type="entry name" value="Mannose-Binding Protein A, subunit A"/>
    <property type="match status" value="1"/>
</dbReference>
<keyword evidence="5" id="KW-1185">Reference proteome</keyword>
<evidence type="ECO:0000256" key="2">
    <source>
        <dbReference type="SAM" id="MobiDB-lite"/>
    </source>
</evidence>